<dbReference type="PROSITE" id="PS51257">
    <property type="entry name" value="PROKAR_LIPOPROTEIN"/>
    <property type="match status" value="1"/>
</dbReference>
<protein>
    <submittedName>
        <fullName evidence="3">Sugar phosphate isomerase/epimerase family protein</fullName>
    </submittedName>
</protein>
<evidence type="ECO:0000313" key="3">
    <source>
        <dbReference type="EMBL" id="MFC3120694.1"/>
    </source>
</evidence>
<evidence type="ECO:0000256" key="1">
    <source>
        <dbReference type="SAM" id="SignalP"/>
    </source>
</evidence>
<feature type="chain" id="PRO_5045140808" evidence="1">
    <location>
        <begin position="27"/>
        <end position="280"/>
    </location>
</feature>
<feature type="domain" description="Xylose isomerase-like TIM barrel" evidence="2">
    <location>
        <begin position="51"/>
        <end position="277"/>
    </location>
</feature>
<keyword evidence="4" id="KW-1185">Reference proteome</keyword>
<dbReference type="InterPro" id="IPR036237">
    <property type="entry name" value="Xyl_isomerase-like_sf"/>
</dbReference>
<dbReference type="InterPro" id="IPR050312">
    <property type="entry name" value="IolE/XylAMocC-like"/>
</dbReference>
<evidence type="ECO:0000259" key="2">
    <source>
        <dbReference type="Pfam" id="PF01261"/>
    </source>
</evidence>
<dbReference type="RefSeq" id="WP_376918825.1">
    <property type="nucleotide sequence ID" value="NZ_JBHRSW010000005.1"/>
</dbReference>
<dbReference type="PANTHER" id="PTHR12110:SF41">
    <property type="entry name" value="INOSOSE DEHYDRATASE"/>
    <property type="match status" value="1"/>
</dbReference>
<comment type="caution">
    <text evidence="3">The sequence shown here is derived from an EMBL/GenBank/DDBJ whole genome shotgun (WGS) entry which is preliminary data.</text>
</comment>
<evidence type="ECO:0000313" key="4">
    <source>
        <dbReference type="Proteomes" id="UP001595478"/>
    </source>
</evidence>
<proteinExistence type="predicted"/>
<dbReference type="Gene3D" id="3.20.20.150">
    <property type="entry name" value="Divalent-metal-dependent TIM barrel enzymes"/>
    <property type="match status" value="1"/>
</dbReference>
<dbReference type="PANTHER" id="PTHR12110">
    <property type="entry name" value="HYDROXYPYRUVATE ISOMERASE"/>
    <property type="match status" value="1"/>
</dbReference>
<organism evidence="3 4">
    <name type="scientific">Agaribacter flavus</name>
    <dbReference type="NCBI Taxonomy" id="1902781"/>
    <lineage>
        <taxon>Bacteria</taxon>
        <taxon>Pseudomonadati</taxon>
        <taxon>Pseudomonadota</taxon>
        <taxon>Gammaproteobacteria</taxon>
        <taxon>Alteromonadales</taxon>
        <taxon>Alteromonadaceae</taxon>
        <taxon>Agaribacter</taxon>
    </lineage>
</organism>
<dbReference type="InterPro" id="IPR013022">
    <property type="entry name" value="Xyl_isomerase-like_TIM-brl"/>
</dbReference>
<name>A0ABV7FK82_9ALTE</name>
<dbReference type="Pfam" id="PF01261">
    <property type="entry name" value="AP_endonuc_2"/>
    <property type="match status" value="1"/>
</dbReference>
<gene>
    <name evidence="3" type="ORF">ACFOHL_03605</name>
</gene>
<keyword evidence="1" id="KW-0732">Signal</keyword>
<keyword evidence="3" id="KW-0413">Isomerase</keyword>
<sequence length="280" mass="31370">MRSSKQRLAACLGLAMACSLPLNTLAHEMGLQLYSVRNQMEKDVPGTLSTVRDWGISYLEAGGNLHGYALPEFKALLDLNGFEVVSVDSSFEEIRDNPMQAVYKAHFYGAKLATIYWAPHGEKFTLDDAKKTVQVLNNGGAILATHGITLQYHPHGYEFDKWEDGTLLDYIIQNTTNATFEMDVFWIKQGAQDPLALLEKYPTKFTSMHLKDRAKGSPYTSDGSADRDTMVVLGQGDVGIEEVVKLGKEYGVKYFFIEDESDRVMEQVPKSIDYLKSINF</sequence>
<dbReference type="EMBL" id="JBHRSW010000005">
    <property type="protein sequence ID" value="MFC3120694.1"/>
    <property type="molecule type" value="Genomic_DNA"/>
</dbReference>
<accession>A0ABV7FK82</accession>
<dbReference type="Proteomes" id="UP001595478">
    <property type="component" value="Unassembled WGS sequence"/>
</dbReference>
<dbReference type="SUPFAM" id="SSF51658">
    <property type="entry name" value="Xylose isomerase-like"/>
    <property type="match status" value="1"/>
</dbReference>
<dbReference type="GO" id="GO:0016853">
    <property type="term" value="F:isomerase activity"/>
    <property type="evidence" value="ECO:0007669"/>
    <property type="project" value="UniProtKB-KW"/>
</dbReference>
<feature type="signal peptide" evidence="1">
    <location>
        <begin position="1"/>
        <end position="26"/>
    </location>
</feature>
<reference evidence="4" key="1">
    <citation type="journal article" date="2019" name="Int. J. Syst. Evol. Microbiol.">
        <title>The Global Catalogue of Microorganisms (GCM) 10K type strain sequencing project: providing services to taxonomists for standard genome sequencing and annotation.</title>
        <authorList>
            <consortium name="The Broad Institute Genomics Platform"/>
            <consortium name="The Broad Institute Genome Sequencing Center for Infectious Disease"/>
            <person name="Wu L."/>
            <person name="Ma J."/>
        </authorList>
    </citation>
    <scope>NUCLEOTIDE SEQUENCE [LARGE SCALE GENOMIC DNA]</scope>
    <source>
        <strain evidence="4">KCTC 52473</strain>
    </source>
</reference>